<dbReference type="InterPro" id="IPR010089">
    <property type="entry name" value="Flavoprotein_WrbA-like"/>
</dbReference>
<evidence type="ECO:0000256" key="2">
    <source>
        <dbReference type="ARBA" id="ARBA00006961"/>
    </source>
</evidence>
<dbReference type="EMBL" id="CP076753">
    <property type="protein sequence ID" value="QWW25305.1"/>
    <property type="molecule type" value="Genomic_DNA"/>
</dbReference>
<dbReference type="Pfam" id="PF03358">
    <property type="entry name" value="FMN_red"/>
    <property type="match status" value="2"/>
</dbReference>
<name>A0A8F3AIF6_CANAR</name>
<dbReference type="InterPro" id="IPR008254">
    <property type="entry name" value="Flavodoxin/NO_synth"/>
</dbReference>
<dbReference type="PANTHER" id="PTHR30546">
    <property type="entry name" value="FLAVODOXIN-RELATED PROTEIN WRBA-RELATED"/>
    <property type="match status" value="1"/>
</dbReference>
<evidence type="ECO:0000256" key="1">
    <source>
        <dbReference type="ARBA" id="ARBA00004202"/>
    </source>
</evidence>
<accession>A0A8F3AIF6</accession>
<organism evidence="5">
    <name type="scientific">Candidozyma auris</name>
    <name type="common">Yeast</name>
    <name type="synonym">Candida auris</name>
    <dbReference type="NCBI Taxonomy" id="498019"/>
    <lineage>
        <taxon>Eukaryota</taxon>
        <taxon>Fungi</taxon>
        <taxon>Dikarya</taxon>
        <taxon>Ascomycota</taxon>
        <taxon>Saccharomycotina</taxon>
        <taxon>Pichiomycetes</taxon>
        <taxon>Metschnikowiaceae</taxon>
        <taxon>Candidozyma</taxon>
    </lineage>
</organism>
<dbReference type="FunFam" id="3.40.50.360:FF:000001">
    <property type="entry name" value="NAD(P)H dehydrogenase (Quinone) FQR1-like"/>
    <property type="match status" value="2"/>
</dbReference>
<dbReference type="InterPro" id="IPR005025">
    <property type="entry name" value="FMN_Rdtase-like_dom"/>
</dbReference>
<comment type="subcellular location">
    <subcellularLocation>
        <location evidence="1">Cell membrane</location>
        <topology evidence="1">Peripheral membrane protein</topology>
    </subcellularLocation>
</comment>
<protein>
    <recommendedName>
        <fullName evidence="4">Flavodoxin-like domain-containing protein</fullName>
    </recommendedName>
</protein>
<dbReference type="NCBIfam" id="TIGR01755">
    <property type="entry name" value="flav_wrbA"/>
    <property type="match status" value="2"/>
</dbReference>
<comment type="similarity">
    <text evidence="2">Belongs to the WrbA family.</text>
</comment>
<evidence type="ECO:0000256" key="3">
    <source>
        <dbReference type="ARBA" id="ARBA00053955"/>
    </source>
</evidence>
<dbReference type="PROSITE" id="PS50902">
    <property type="entry name" value="FLAVODOXIN_LIKE"/>
    <property type="match status" value="1"/>
</dbReference>
<dbReference type="GO" id="GO:0010181">
    <property type="term" value="F:FMN binding"/>
    <property type="evidence" value="ECO:0007669"/>
    <property type="project" value="InterPro"/>
</dbReference>
<proteinExistence type="inferred from homology"/>
<dbReference type="SUPFAM" id="SSF52218">
    <property type="entry name" value="Flavoproteins"/>
    <property type="match status" value="2"/>
</dbReference>
<dbReference type="NCBIfam" id="NF002999">
    <property type="entry name" value="PRK03767.1"/>
    <property type="match status" value="2"/>
</dbReference>
<sequence>MAPKVAIIIYSMYHHVATMAESVKKGVEAAGGKADIYQIPETLSEEVLGKMGAPAKPNYPIATLDTLTSYDAFLFGIPTRFGNYPAQWKTFWDSTGGLWASGALYGKVAGIFVSTGTPGGGQETTVVNALSVLVHHGIIYVPLGYAKAFGQITNLNEVHGSSPYGAGSFAGADGSRQPSALELEIAEIQGQIQKGVIAGGVSADIFQVPETLPEEVLTKMNAPPKPDFPIATLDTLTDHDYFIFGIPTRYGNFPAQWKAFWDTTGGLWARGALQGKVVGTFVSTGTPGGGQEVTALNSLSTIVHHGMIYVPLGYGKAFPYLSNLEEVHGSSPWGSGTFAGADGSRQVSDLEKKIANIQGENFAGVVQRFK</sequence>
<dbReference type="InterPro" id="IPR029039">
    <property type="entry name" value="Flavoprotein-like_sf"/>
</dbReference>
<evidence type="ECO:0000259" key="4">
    <source>
        <dbReference type="PROSITE" id="PS50902"/>
    </source>
</evidence>
<feature type="domain" description="Flavodoxin-like" evidence="4">
    <location>
        <begin position="5"/>
        <end position="193"/>
    </location>
</feature>
<dbReference type="GO" id="GO:0005886">
    <property type="term" value="C:plasma membrane"/>
    <property type="evidence" value="ECO:0007669"/>
    <property type="project" value="UniProtKB-SubCell"/>
</dbReference>
<dbReference type="GO" id="GO:0003955">
    <property type="term" value="F:NAD(P)H dehydrogenase (quinone) activity"/>
    <property type="evidence" value="ECO:0007669"/>
    <property type="project" value="InterPro"/>
</dbReference>
<reference evidence="5" key="1">
    <citation type="submission" date="2021-06" db="EMBL/GenBank/DDBJ databases">
        <title>Candida auris outbreak in lebanese hospital.</title>
        <authorList>
            <person name="Finianos M."/>
        </authorList>
    </citation>
    <scope>NUCLEOTIDE SEQUENCE</scope>
    <source>
        <strain evidence="5">CA7LBN</strain>
    </source>
</reference>
<comment type="function">
    <text evidence="3">Flavodoxin-like protein (FLP) that plays a role in cell wall integrity, oxidative stress protection and virulence. FLPs act as NAD(P)H quinone oxidoreductases. Reduces ubiquinone (coenzyme Q), enabling it to serve as an antioxidant in the membrane.</text>
</comment>
<gene>
    <name evidence="5" type="ORF">CA7LBN_004187</name>
</gene>
<dbReference type="GO" id="GO:0034599">
    <property type="term" value="P:cellular response to oxidative stress"/>
    <property type="evidence" value="ECO:0007669"/>
    <property type="project" value="UniProtKB-ARBA"/>
</dbReference>
<evidence type="ECO:0000313" key="5">
    <source>
        <dbReference type="EMBL" id="QWW25305.1"/>
    </source>
</evidence>
<dbReference type="Proteomes" id="UP000825438">
    <property type="component" value="Chromosome V"/>
</dbReference>
<dbReference type="PANTHER" id="PTHR30546:SF23">
    <property type="entry name" value="FLAVOPROTEIN-LIKE PROTEIN YCP4-RELATED"/>
    <property type="match status" value="1"/>
</dbReference>
<dbReference type="AlphaFoldDB" id="A0A8F3AIF6"/>
<dbReference type="Gene3D" id="3.40.50.360">
    <property type="match status" value="2"/>
</dbReference>